<dbReference type="GO" id="GO:0003677">
    <property type="term" value="F:DNA binding"/>
    <property type="evidence" value="ECO:0007669"/>
    <property type="project" value="InterPro"/>
</dbReference>
<comment type="caution">
    <text evidence="4">The sequence shown here is derived from an EMBL/GenBank/DDBJ whole genome shotgun (WGS) entry which is preliminary data.</text>
</comment>
<organism evidence="4 5">
    <name type="scientific">Rubrivivax albus</name>
    <dbReference type="NCBI Taxonomy" id="2499835"/>
    <lineage>
        <taxon>Bacteria</taxon>
        <taxon>Pseudomonadati</taxon>
        <taxon>Pseudomonadota</taxon>
        <taxon>Betaproteobacteria</taxon>
        <taxon>Burkholderiales</taxon>
        <taxon>Sphaerotilaceae</taxon>
        <taxon>Rubrivivax</taxon>
    </lineage>
</organism>
<gene>
    <name evidence="4" type="ORF">ENE75_12190</name>
</gene>
<dbReference type="InterPro" id="IPR007492">
    <property type="entry name" value="LytTR_DNA-bd_dom"/>
</dbReference>
<keyword evidence="2" id="KW-0472">Membrane</keyword>
<feature type="compositionally biased region" description="Pro residues" evidence="1">
    <location>
        <begin position="166"/>
        <end position="182"/>
    </location>
</feature>
<dbReference type="AlphaFoldDB" id="A0A437JW10"/>
<dbReference type="Pfam" id="PF04397">
    <property type="entry name" value="LytTR"/>
    <property type="match status" value="1"/>
</dbReference>
<reference evidence="4 5" key="1">
    <citation type="submission" date="2019-01" db="EMBL/GenBank/DDBJ databases">
        <authorList>
            <person name="Chen W.-M."/>
        </authorList>
    </citation>
    <scope>NUCLEOTIDE SEQUENCE [LARGE SCALE GENOMIC DNA]</scope>
    <source>
        <strain evidence="4 5">ICH-3</strain>
    </source>
</reference>
<keyword evidence="5" id="KW-1185">Reference proteome</keyword>
<keyword evidence="2" id="KW-1133">Transmembrane helix</keyword>
<proteinExistence type="predicted"/>
<feature type="transmembrane region" description="Helical" evidence="2">
    <location>
        <begin position="59"/>
        <end position="80"/>
    </location>
</feature>
<feature type="transmembrane region" description="Helical" evidence="2">
    <location>
        <begin position="27"/>
        <end position="47"/>
    </location>
</feature>
<evidence type="ECO:0000256" key="1">
    <source>
        <dbReference type="SAM" id="MobiDB-lite"/>
    </source>
</evidence>
<evidence type="ECO:0000259" key="3">
    <source>
        <dbReference type="PROSITE" id="PS50930"/>
    </source>
</evidence>
<feature type="domain" description="HTH LytTR-type" evidence="3">
    <location>
        <begin position="210"/>
        <end position="301"/>
    </location>
</feature>
<feature type="region of interest" description="Disordered" evidence="1">
    <location>
        <begin position="166"/>
        <end position="187"/>
    </location>
</feature>
<evidence type="ECO:0000313" key="5">
    <source>
        <dbReference type="Proteomes" id="UP000288178"/>
    </source>
</evidence>
<keyword evidence="2" id="KW-0812">Transmembrane</keyword>
<dbReference type="EMBL" id="SACT01000003">
    <property type="protein sequence ID" value="RVT51572.1"/>
    <property type="molecule type" value="Genomic_DNA"/>
</dbReference>
<name>A0A437JW10_9BURK</name>
<protein>
    <submittedName>
        <fullName evidence="4">LytTR family transcriptional regulator</fullName>
    </submittedName>
</protein>
<feature type="transmembrane region" description="Helical" evidence="2">
    <location>
        <begin position="92"/>
        <end position="111"/>
    </location>
</feature>
<evidence type="ECO:0000256" key="2">
    <source>
        <dbReference type="SAM" id="Phobius"/>
    </source>
</evidence>
<sequence length="320" mass="33518">MHERQRQCMNGDMALPWPPAARWQTSAGAQIGVIAAVLVLALAWMQPEGGAGLGFLPGLLFHGLHIGLASAVAWWCSGALLRTGPGRRGSPWPWLVLAGAVAGIVLAPVSLALEQVFGVAELDAGPVPGSLIGALVLEWQQVVPITALLWPAMNLLVVWRQPPAGGPAAPPAPAPDPGPPNPACAGSPVPAALDTARPSFLDRLPAALGRDVVWLQAQEHYLLVTTTMGRHLLLQAFGPAMDDLARLGVDGMQTHRSAWVAWGHVQRLDTRARSPAVVLLDGTRVPLGRRRLPQVAAAWAERAASADPAATMGAPEGEPT</sequence>
<dbReference type="Proteomes" id="UP000288178">
    <property type="component" value="Unassembled WGS sequence"/>
</dbReference>
<dbReference type="PROSITE" id="PS50930">
    <property type="entry name" value="HTH_LYTTR"/>
    <property type="match status" value="1"/>
</dbReference>
<dbReference type="SMART" id="SM00850">
    <property type="entry name" value="LytTR"/>
    <property type="match status" value="1"/>
</dbReference>
<evidence type="ECO:0000313" key="4">
    <source>
        <dbReference type="EMBL" id="RVT51572.1"/>
    </source>
</evidence>
<accession>A0A437JW10</accession>